<keyword evidence="1" id="KW-0805">Transcription regulation</keyword>
<accession>A0A9D1FIE1</accession>
<evidence type="ECO:0000259" key="5">
    <source>
        <dbReference type="Pfam" id="PF04545"/>
    </source>
</evidence>
<dbReference type="Proteomes" id="UP000886865">
    <property type="component" value="Unassembled WGS sequence"/>
</dbReference>
<feature type="domain" description="RNA polymerase sigma-70 region 4" evidence="5">
    <location>
        <begin position="149"/>
        <end position="197"/>
    </location>
</feature>
<dbReference type="GO" id="GO:0006352">
    <property type="term" value="P:DNA-templated transcription initiation"/>
    <property type="evidence" value="ECO:0007669"/>
    <property type="project" value="InterPro"/>
</dbReference>
<keyword evidence="2" id="KW-0731">Sigma factor</keyword>
<dbReference type="PANTHER" id="PTHR30385">
    <property type="entry name" value="SIGMA FACTOR F FLAGELLAR"/>
    <property type="match status" value="1"/>
</dbReference>
<dbReference type="SUPFAM" id="SSF88659">
    <property type="entry name" value="Sigma3 and sigma4 domains of RNA polymerase sigma factors"/>
    <property type="match status" value="1"/>
</dbReference>
<evidence type="ECO:0000256" key="4">
    <source>
        <dbReference type="ARBA" id="ARBA00023163"/>
    </source>
</evidence>
<protein>
    <submittedName>
        <fullName evidence="6">Sigma-70 family RNA polymerase sigma factor</fullName>
    </submittedName>
</protein>
<dbReference type="InterPro" id="IPR014284">
    <property type="entry name" value="RNA_pol_sigma-70_dom"/>
</dbReference>
<dbReference type="GO" id="GO:0003677">
    <property type="term" value="F:DNA binding"/>
    <property type="evidence" value="ECO:0007669"/>
    <property type="project" value="UniProtKB-KW"/>
</dbReference>
<name>A0A9D1FIE1_9BACT</name>
<dbReference type="EMBL" id="DVJQ01000032">
    <property type="protein sequence ID" value="HIS74103.1"/>
    <property type="molecule type" value="Genomic_DNA"/>
</dbReference>
<reference evidence="6" key="2">
    <citation type="journal article" date="2021" name="PeerJ">
        <title>Extensive microbial diversity within the chicken gut microbiome revealed by metagenomics and culture.</title>
        <authorList>
            <person name="Gilroy R."/>
            <person name="Ravi A."/>
            <person name="Getino M."/>
            <person name="Pursley I."/>
            <person name="Horton D.L."/>
            <person name="Alikhan N.F."/>
            <person name="Baker D."/>
            <person name="Gharbi K."/>
            <person name="Hall N."/>
            <person name="Watson M."/>
            <person name="Adriaenssens E.M."/>
            <person name="Foster-Nyarko E."/>
            <person name="Jarju S."/>
            <person name="Secka A."/>
            <person name="Antonio M."/>
            <person name="Oren A."/>
            <person name="Chaudhuri R.R."/>
            <person name="La Ragione R."/>
            <person name="Hildebrand F."/>
            <person name="Pallen M.J."/>
        </authorList>
    </citation>
    <scope>NUCLEOTIDE SEQUENCE</scope>
    <source>
        <strain evidence="6">CHK152-2871</strain>
    </source>
</reference>
<comment type="caution">
    <text evidence="6">The sequence shown here is derived from an EMBL/GenBank/DDBJ whole genome shotgun (WGS) entry which is preliminary data.</text>
</comment>
<dbReference type="InterPro" id="IPR007630">
    <property type="entry name" value="RNA_pol_sigma70_r4"/>
</dbReference>
<dbReference type="GO" id="GO:0016987">
    <property type="term" value="F:sigma factor activity"/>
    <property type="evidence" value="ECO:0007669"/>
    <property type="project" value="UniProtKB-KW"/>
</dbReference>
<keyword evidence="4" id="KW-0804">Transcription</keyword>
<evidence type="ECO:0000313" key="7">
    <source>
        <dbReference type="Proteomes" id="UP000886865"/>
    </source>
</evidence>
<dbReference type="NCBIfam" id="TIGR02937">
    <property type="entry name" value="sigma70-ECF"/>
    <property type="match status" value="1"/>
</dbReference>
<evidence type="ECO:0000256" key="3">
    <source>
        <dbReference type="ARBA" id="ARBA00023125"/>
    </source>
</evidence>
<dbReference type="AlphaFoldDB" id="A0A9D1FIE1"/>
<dbReference type="Gene3D" id="1.20.140.160">
    <property type="match status" value="1"/>
</dbReference>
<proteinExistence type="predicted"/>
<evidence type="ECO:0000256" key="1">
    <source>
        <dbReference type="ARBA" id="ARBA00023015"/>
    </source>
</evidence>
<organism evidence="6 7">
    <name type="scientific">Candidatus Galligastranaerophilus intestinavium</name>
    <dbReference type="NCBI Taxonomy" id="2840836"/>
    <lineage>
        <taxon>Bacteria</taxon>
        <taxon>Candidatus Galligastranaerophilus</taxon>
    </lineage>
</organism>
<keyword evidence="3" id="KW-0238">DNA-binding</keyword>
<sequence>MENIRQKIEKNVKLRSYLELINKIAKVEYKSISSQHLIEFDELVNIGIQTVDILSSRENGEEYNESYLSTAIKWAIRNELRRRYRWRGVRQNVKDSEAQANDIREAIYKTILSTDEMFDSDKPYEVRDSKKTPEESYEFEQISQAIKKAISTLPRRERELIESKFFKEKKLHELSDEFSISSSRISRIIKSGLDKIKDELIKSDVV</sequence>
<evidence type="ECO:0000256" key="2">
    <source>
        <dbReference type="ARBA" id="ARBA00023082"/>
    </source>
</evidence>
<reference evidence="6" key="1">
    <citation type="submission" date="2020-10" db="EMBL/GenBank/DDBJ databases">
        <authorList>
            <person name="Gilroy R."/>
        </authorList>
    </citation>
    <scope>NUCLEOTIDE SEQUENCE</scope>
    <source>
        <strain evidence="6">CHK152-2871</strain>
    </source>
</reference>
<evidence type="ECO:0000313" key="6">
    <source>
        <dbReference type="EMBL" id="HIS74103.1"/>
    </source>
</evidence>
<dbReference type="Pfam" id="PF04545">
    <property type="entry name" value="Sigma70_r4"/>
    <property type="match status" value="1"/>
</dbReference>
<dbReference type="InterPro" id="IPR013324">
    <property type="entry name" value="RNA_pol_sigma_r3/r4-like"/>
</dbReference>
<gene>
    <name evidence="6" type="ORF">IAA86_03675</name>
</gene>